<sequence>MTKDQYGRYITYAQFDFESGDNANVDGLNYALTNQLIDAPTAFDGVSTISPEIDLTEGYGALSWIRSAWEYLNDGCMIYTEHRSTGLWIVTDTAANGTYSVSCGLDKTSLTVMDMTSCLNLVGH</sequence>
<comment type="caution">
    <text evidence="1">The sequence shown here is derived from an EMBL/GenBank/DDBJ whole genome shotgun (WGS) entry which is preliminary data.</text>
</comment>
<evidence type="ECO:0000313" key="2">
    <source>
        <dbReference type="Proteomes" id="UP001216189"/>
    </source>
</evidence>
<dbReference type="Proteomes" id="UP001216189">
    <property type="component" value="Unassembled WGS sequence"/>
</dbReference>
<protein>
    <submittedName>
        <fullName evidence="1">Uncharacterized protein</fullName>
    </submittedName>
</protein>
<dbReference type="RefSeq" id="WP_274721793.1">
    <property type="nucleotide sequence ID" value="NZ_JARBFT010000002.1"/>
</dbReference>
<gene>
    <name evidence="1" type="ORF">PUN32_03585</name>
</gene>
<keyword evidence="2" id="KW-1185">Reference proteome</keyword>
<dbReference type="EMBL" id="JARBFT010000002">
    <property type="protein sequence ID" value="MDE1514096.1"/>
    <property type="molecule type" value="Genomic_DNA"/>
</dbReference>
<evidence type="ECO:0000313" key="1">
    <source>
        <dbReference type="EMBL" id="MDE1514096.1"/>
    </source>
</evidence>
<reference evidence="1 2" key="1">
    <citation type="submission" date="2023-02" db="EMBL/GenBank/DDBJ databases">
        <title>Vibrio intestini sp. nov., a close relative of Vibrio cholerae isolated from the intestine of Healthy Culter dabryi.</title>
        <authorList>
            <person name="Wu N."/>
        </authorList>
    </citation>
    <scope>NUCLEOTIDE SEQUENCE [LARGE SCALE GENOMIC DNA]</scope>
    <source>
        <strain evidence="1 2">DSL-7</strain>
    </source>
</reference>
<name>A0ABT5UYC5_9VIBR</name>
<proteinExistence type="predicted"/>
<organism evidence="1 2">
    <name type="scientific">Vibrio chanodichtyis</name>
    <dbReference type="NCBI Taxonomy" id="3027932"/>
    <lineage>
        <taxon>Bacteria</taxon>
        <taxon>Pseudomonadati</taxon>
        <taxon>Pseudomonadota</taxon>
        <taxon>Gammaproteobacteria</taxon>
        <taxon>Vibrionales</taxon>
        <taxon>Vibrionaceae</taxon>
        <taxon>Vibrio</taxon>
    </lineage>
</organism>
<accession>A0ABT5UYC5</accession>